<evidence type="ECO:0000256" key="2">
    <source>
        <dbReference type="SAM" id="SignalP"/>
    </source>
</evidence>
<dbReference type="PhylomeDB" id="A0A167XSX9"/>
<dbReference type="SUPFAM" id="SSF49482">
    <property type="entry name" value="Aromatic compound dioxygenase"/>
    <property type="match status" value="1"/>
</dbReference>
<dbReference type="InterPro" id="IPR000627">
    <property type="entry name" value="Intradiol_dOase_C"/>
</dbReference>
<reference evidence="4" key="1">
    <citation type="journal article" date="2014" name="Genome Announc.">
        <title>Complete sequencing and chromosome-scale genome assembly of the industrial progenitor strain P2niaD18 from the penicillin producer Penicillium chrysogenum.</title>
        <authorList>
            <person name="Specht T."/>
            <person name="Dahlmann T.A."/>
            <person name="Zadra I."/>
            <person name="Kurnsteiner H."/>
            <person name="Kuck U."/>
        </authorList>
    </citation>
    <scope>NUCLEOTIDE SEQUENCE [LARGE SCALE GENOMIC DNA]</scope>
    <source>
        <strain evidence="4">P2niaD18</strain>
    </source>
</reference>
<name>A0A167XSX9_PENCH</name>
<evidence type="ECO:0000259" key="3">
    <source>
        <dbReference type="Pfam" id="PF00775"/>
    </source>
</evidence>
<gene>
    <name evidence="4" type="ORF">EN45_033400</name>
</gene>
<feature type="domain" description="Intradiol ring-cleavage dioxygenases" evidence="3">
    <location>
        <begin position="132"/>
        <end position="236"/>
    </location>
</feature>
<keyword evidence="2" id="KW-0732">Signal</keyword>
<dbReference type="Pfam" id="PF00775">
    <property type="entry name" value="Dioxygenase_C"/>
    <property type="match status" value="1"/>
</dbReference>
<protein>
    <recommendedName>
        <fullName evidence="3">Intradiol ring-cleavage dioxygenases domain-containing protein</fullName>
    </recommendedName>
</protein>
<evidence type="ECO:0000256" key="1">
    <source>
        <dbReference type="SAM" id="MobiDB-lite"/>
    </source>
</evidence>
<dbReference type="Proteomes" id="UP000076449">
    <property type="component" value="Chromosome I"/>
</dbReference>
<dbReference type="Gene3D" id="2.60.130.10">
    <property type="entry name" value="Aromatic compound dioxygenase"/>
    <property type="match status" value="1"/>
</dbReference>
<dbReference type="PANTHER" id="PTHR34315">
    <property type="match status" value="1"/>
</dbReference>
<dbReference type="EMBL" id="CM002798">
    <property type="protein sequence ID" value="KZN93170.1"/>
    <property type="molecule type" value="Genomic_DNA"/>
</dbReference>
<feature type="signal peptide" evidence="2">
    <location>
        <begin position="1"/>
        <end position="20"/>
    </location>
</feature>
<sequence>MHMKSALNLAILGCALLASAHPGHHEPLDGSGVQSYKRNVQAGLQKCSTEFQNNGLQARAEARRKARVDLHRRHLRVRDTDAVLNKSHQATRPMSPSMSEKEIFNSPEKVCLLGPSPEGETGPYWLPGERVRSHIREGQPGVPVVIEQQYIDVESCKPVPDLYAEIWGCNATGVYSGLVADGNGNSADVSNRNRTFLRGIQKTDSDGVVTFDTLFPGHYDSRTTHYHNIAHFHAERLPNNTIAGGRVSHVAQIFWDQDIINAVESTYPYSTNNIPITPNAEDRVVGQETQNTDADPMLNYAYLGDRVEDGLFAWITVAVNLSAVHYPYYTNVYTENGGMAVDGTSDGNPRVVDGGLPQTASVSN</sequence>
<feature type="chain" id="PRO_5007894494" description="Intradiol ring-cleavage dioxygenases domain-containing protein" evidence="2">
    <location>
        <begin position="21"/>
        <end position="364"/>
    </location>
</feature>
<dbReference type="GO" id="GO:0016702">
    <property type="term" value="F:oxidoreductase activity, acting on single donors with incorporation of molecular oxygen, incorporation of two atoms of oxygen"/>
    <property type="evidence" value="ECO:0007669"/>
    <property type="project" value="InterPro"/>
</dbReference>
<dbReference type="CDD" id="cd03457">
    <property type="entry name" value="intradiol_dioxygenase_like"/>
    <property type="match status" value="1"/>
</dbReference>
<accession>A0A167XSX9</accession>
<organism evidence="4">
    <name type="scientific">Penicillium chrysogenum</name>
    <name type="common">Penicillium notatum</name>
    <dbReference type="NCBI Taxonomy" id="5076"/>
    <lineage>
        <taxon>Eukaryota</taxon>
        <taxon>Fungi</taxon>
        <taxon>Dikarya</taxon>
        <taxon>Ascomycota</taxon>
        <taxon>Pezizomycotina</taxon>
        <taxon>Eurotiomycetes</taxon>
        <taxon>Eurotiomycetidae</taxon>
        <taxon>Eurotiales</taxon>
        <taxon>Aspergillaceae</taxon>
        <taxon>Penicillium</taxon>
        <taxon>Penicillium chrysogenum species complex</taxon>
    </lineage>
</organism>
<dbReference type="InterPro" id="IPR015889">
    <property type="entry name" value="Intradiol_dOase_core"/>
</dbReference>
<evidence type="ECO:0000313" key="4">
    <source>
        <dbReference type="EMBL" id="KZN93170.1"/>
    </source>
</evidence>
<dbReference type="AlphaFoldDB" id="A0A167XSX9"/>
<feature type="region of interest" description="Disordered" evidence="1">
    <location>
        <begin position="344"/>
        <end position="364"/>
    </location>
</feature>
<dbReference type="PANTHER" id="PTHR34315:SF9">
    <property type="entry name" value="INTRADIOL RING-CLEAVAGE DIOXYGENASES DOMAIN-CONTAINING PROTEIN-RELATED"/>
    <property type="match status" value="1"/>
</dbReference>
<proteinExistence type="predicted"/>
<dbReference type="GO" id="GO:0008199">
    <property type="term" value="F:ferric iron binding"/>
    <property type="evidence" value="ECO:0007669"/>
    <property type="project" value="InterPro"/>
</dbReference>